<dbReference type="Proteomes" id="UP000277580">
    <property type="component" value="Unassembled WGS sequence"/>
</dbReference>
<dbReference type="InterPro" id="IPR036864">
    <property type="entry name" value="Zn2-C6_fun-type_DNA-bd_sf"/>
</dbReference>
<dbReference type="InParanoid" id="A0A3N4KC44"/>
<dbReference type="GO" id="GO:0008270">
    <property type="term" value="F:zinc ion binding"/>
    <property type="evidence" value="ECO:0007669"/>
    <property type="project" value="InterPro"/>
</dbReference>
<dbReference type="PANTHER" id="PTHR47784">
    <property type="entry name" value="STEROL UPTAKE CONTROL PROTEIN 2"/>
    <property type="match status" value="1"/>
</dbReference>
<name>A0A3N4KC44_9PEZI</name>
<organism evidence="3 4">
    <name type="scientific">Morchella conica CCBAS932</name>
    <dbReference type="NCBI Taxonomy" id="1392247"/>
    <lineage>
        <taxon>Eukaryota</taxon>
        <taxon>Fungi</taxon>
        <taxon>Dikarya</taxon>
        <taxon>Ascomycota</taxon>
        <taxon>Pezizomycotina</taxon>
        <taxon>Pezizomycetes</taxon>
        <taxon>Pezizales</taxon>
        <taxon>Morchellaceae</taxon>
        <taxon>Morchella</taxon>
    </lineage>
</organism>
<dbReference type="STRING" id="1392247.A0A3N4KC44"/>
<dbReference type="PROSITE" id="PS00463">
    <property type="entry name" value="ZN2_CY6_FUNGAL_1"/>
    <property type="match status" value="1"/>
</dbReference>
<evidence type="ECO:0000259" key="2">
    <source>
        <dbReference type="PROSITE" id="PS50048"/>
    </source>
</evidence>
<dbReference type="PANTHER" id="PTHR47784:SF5">
    <property type="entry name" value="STEROL UPTAKE CONTROL PROTEIN 2"/>
    <property type="match status" value="1"/>
</dbReference>
<sequence length="439" mass="49071">MPPRRTHTKSRNGCAKCKKRRVKCDEVHPACGNCIKHAIECDFSNGGGTSTPDSYIGSPPSGTAVRTSLPDTFLPPLQNQQHQHLIPLTGPHLGFTFSWTTTDLELMYHYSRVAPSFLSSSQNLMDMWTHDVPRIAFADKSGCTIHAMLAVSSLHLALLEPHNRTSRLITATAHYDQAVRTMGAMVPHICKDSCEALFISSSLIVVFATASPLIPGNSMENDPWNIPEWIPLIRGVHSILHEVWDWVESGCLGQMLKVQFYERTGISSDETEALNALYRLCTDTTESDADEIKDTEVSSTYFGAIHKLRKSFVSCTDPDMQFNTTSLIFQWPICVSDKYVLLLKERRPRALIIFAYYCVLLKRMEIAWWVGGRAEYELGRIERSIRDLEKWKKWLEWPVKMVRGGTQIEPLDEARSTTAAASTADSADSAASGAADVSI</sequence>
<dbReference type="Pfam" id="PF00172">
    <property type="entry name" value="Zn_clus"/>
    <property type="match status" value="1"/>
</dbReference>
<evidence type="ECO:0000313" key="4">
    <source>
        <dbReference type="Proteomes" id="UP000277580"/>
    </source>
</evidence>
<dbReference type="PROSITE" id="PS50048">
    <property type="entry name" value="ZN2_CY6_FUNGAL_2"/>
    <property type="match status" value="1"/>
</dbReference>
<dbReference type="SUPFAM" id="SSF57701">
    <property type="entry name" value="Zn2/Cys6 DNA-binding domain"/>
    <property type="match status" value="1"/>
</dbReference>
<dbReference type="OrthoDB" id="416217at2759"/>
<dbReference type="InterPro" id="IPR001138">
    <property type="entry name" value="Zn2Cys6_DnaBD"/>
</dbReference>
<gene>
    <name evidence="3" type="ORF">P167DRAFT_494741</name>
</gene>
<dbReference type="SMART" id="SM00066">
    <property type="entry name" value="GAL4"/>
    <property type="match status" value="1"/>
</dbReference>
<protein>
    <recommendedName>
        <fullName evidence="2">Zn(2)-C6 fungal-type domain-containing protein</fullName>
    </recommendedName>
</protein>
<dbReference type="EMBL" id="ML119169">
    <property type="protein sequence ID" value="RPB08076.1"/>
    <property type="molecule type" value="Genomic_DNA"/>
</dbReference>
<evidence type="ECO:0000313" key="3">
    <source>
        <dbReference type="EMBL" id="RPB08076.1"/>
    </source>
</evidence>
<keyword evidence="4" id="KW-1185">Reference proteome</keyword>
<proteinExistence type="predicted"/>
<dbReference type="Gene3D" id="4.10.240.10">
    <property type="entry name" value="Zn(2)-C6 fungal-type DNA-binding domain"/>
    <property type="match status" value="1"/>
</dbReference>
<accession>A0A3N4KC44</accession>
<keyword evidence="1" id="KW-0539">Nucleus</keyword>
<dbReference type="GO" id="GO:0001228">
    <property type="term" value="F:DNA-binding transcription activator activity, RNA polymerase II-specific"/>
    <property type="evidence" value="ECO:0007669"/>
    <property type="project" value="TreeGrafter"/>
</dbReference>
<dbReference type="AlphaFoldDB" id="A0A3N4KC44"/>
<reference evidence="3 4" key="1">
    <citation type="journal article" date="2018" name="Nat. Ecol. Evol.">
        <title>Pezizomycetes genomes reveal the molecular basis of ectomycorrhizal truffle lifestyle.</title>
        <authorList>
            <person name="Murat C."/>
            <person name="Payen T."/>
            <person name="Noel B."/>
            <person name="Kuo A."/>
            <person name="Morin E."/>
            <person name="Chen J."/>
            <person name="Kohler A."/>
            <person name="Krizsan K."/>
            <person name="Balestrini R."/>
            <person name="Da Silva C."/>
            <person name="Montanini B."/>
            <person name="Hainaut M."/>
            <person name="Levati E."/>
            <person name="Barry K.W."/>
            <person name="Belfiori B."/>
            <person name="Cichocki N."/>
            <person name="Clum A."/>
            <person name="Dockter R.B."/>
            <person name="Fauchery L."/>
            <person name="Guy J."/>
            <person name="Iotti M."/>
            <person name="Le Tacon F."/>
            <person name="Lindquist E.A."/>
            <person name="Lipzen A."/>
            <person name="Malagnac F."/>
            <person name="Mello A."/>
            <person name="Molinier V."/>
            <person name="Miyauchi S."/>
            <person name="Poulain J."/>
            <person name="Riccioni C."/>
            <person name="Rubini A."/>
            <person name="Sitrit Y."/>
            <person name="Splivallo R."/>
            <person name="Traeger S."/>
            <person name="Wang M."/>
            <person name="Zifcakova L."/>
            <person name="Wipf D."/>
            <person name="Zambonelli A."/>
            <person name="Paolocci F."/>
            <person name="Nowrousian M."/>
            <person name="Ottonello S."/>
            <person name="Baldrian P."/>
            <person name="Spatafora J.W."/>
            <person name="Henrissat B."/>
            <person name="Nagy L.G."/>
            <person name="Aury J.M."/>
            <person name="Wincker P."/>
            <person name="Grigoriev I.V."/>
            <person name="Bonfante P."/>
            <person name="Martin F.M."/>
        </authorList>
    </citation>
    <scope>NUCLEOTIDE SEQUENCE [LARGE SCALE GENOMIC DNA]</scope>
    <source>
        <strain evidence="3 4">CCBAS932</strain>
    </source>
</reference>
<evidence type="ECO:0000256" key="1">
    <source>
        <dbReference type="ARBA" id="ARBA00023242"/>
    </source>
</evidence>
<dbReference type="InterPro" id="IPR053157">
    <property type="entry name" value="Sterol_Uptake_Regulator"/>
</dbReference>
<dbReference type="CDD" id="cd00067">
    <property type="entry name" value="GAL4"/>
    <property type="match status" value="1"/>
</dbReference>
<feature type="domain" description="Zn(2)-C6 fungal-type" evidence="2">
    <location>
        <begin position="13"/>
        <end position="43"/>
    </location>
</feature>